<evidence type="ECO:0000313" key="3">
    <source>
        <dbReference type="EMBL" id="QEE16690.1"/>
    </source>
</evidence>
<evidence type="ECO:0000256" key="1">
    <source>
        <dbReference type="ARBA" id="ARBA00022741"/>
    </source>
</evidence>
<evidence type="ECO:0000313" key="4">
    <source>
        <dbReference type="Proteomes" id="UP000321408"/>
    </source>
</evidence>
<dbReference type="RefSeq" id="WP_147663623.1">
    <property type="nucleotide sequence ID" value="NZ_CP042905.2"/>
</dbReference>
<dbReference type="GO" id="GO:0005524">
    <property type="term" value="F:ATP binding"/>
    <property type="evidence" value="ECO:0007669"/>
    <property type="project" value="UniProtKB-KW"/>
</dbReference>
<keyword evidence="4" id="KW-1185">Reference proteome</keyword>
<keyword evidence="2" id="KW-0067">ATP-binding</keyword>
<reference evidence="3 4" key="1">
    <citation type="journal article" date="2020" name="Nature">
        <title>Isolation of an archaeon at the prokaryote-eukaryote interface.</title>
        <authorList>
            <person name="Imachi H."/>
            <person name="Nobu M.K."/>
            <person name="Nakahara N."/>
            <person name="Morono Y."/>
            <person name="Ogawara M."/>
            <person name="Takaki Y."/>
            <person name="Takano Y."/>
            <person name="Uematsu K."/>
            <person name="Ikuta T."/>
            <person name="Ito M."/>
            <person name="Matsui Y."/>
            <person name="Miyazaki M."/>
            <person name="Murata K."/>
            <person name="Saito Y."/>
            <person name="Sakai S."/>
            <person name="Song C."/>
            <person name="Tasumi E."/>
            <person name="Yamanaka Y."/>
            <person name="Yamaguchi T."/>
            <person name="Kamagata Y."/>
            <person name="Tamaki H."/>
            <person name="Takai K."/>
        </authorList>
    </citation>
    <scope>NUCLEOTIDE SEQUENCE [LARGE SCALE GENOMIC DNA]</scope>
    <source>
        <strain evidence="3 4">MK-D1</strain>
    </source>
</reference>
<gene>
    <name evidence="3" type="ORF">DSAG12_02520</name>
</gene>
<proteinExistence type="predicted"/>
<dbReference type="InterPro" id="IPR052648">
    <property type="entry name" value="Ser-tRNA(Sec)_kinase"/>
</dbReference>
<organism evidence="3 4">
    <name type="scientific">Promethearchaeum syntrophicum</name>
    <dbReference type="NCBI Taxonomy" id="2594042"/>
    <lineage>
        <taxon>Archaea</taxon>
        <taxon>Promethearchaeati</taxon>
        <taxon>Promethearchaeota</taxon>
        <taxon>Promethearchaeia</taxon>
        <taxon>Promethearchaeales</taxon>
        <taxon>Promethearchaeaceae</taxon>
        <taxon>Promethearchaeum</taxon>
    </lineage>
</organism>
<evidence type="ECO:0000256" key="2">
    <source>
        <dbReference type="ARBA" id="ARBA00022840"/>
    </source>
</evidence>
<dbReference type="Proteomes" id="UP000321408">
    <property type="component" value="Chromosome"/>
</dbReference>
<dbReference type="GeneID" id="41330504"/>
<accession>A0A5B9DD47</accession>
<reference evidence="3 4" key="2">
    <citation type="journal article" date="2024" name="Int. J. Syst. Evol. Microbiol.">
        <title>Promethearchaeum syntrophicum gen. nov., sp. nov., an anaerobic, obligately syntrophic archaeon, the first isolate of the lineage 'Asgard' archaea, and proposal of the new archaeal phylum Promethearchaeota phyl. nov. and kingdom Promethearchaeati regn. nov.</title>
        <authorList>
            <person name="Imachi H."/>
            <person name="Nobu M.K."/>
            <person name="Kato S."/>
            <person name="Takaki Y."/>
            <person name="Miyazaki M."/>
            <person name="Miyata M."/>
            <person name="Ogawara M."/>
            <person name="Saito Y."/>
            <person name="Sakai S."/>
            <person name="Tahara Y.O."/>
            <person name="Takano Y."/>
            <person name="Tasumi E."/>
            <person name="Uematsu K."/>
            <person name="Yoshimura T."/>
            <person name="Itoh T."/>
            <person name="Ohkuma M."/>
            <person name="Takai K."/>
        </authorList>
    </citation>
    <scope>NUCLEOTIDE SEQUENCE [LARGE SCALE GENOMIC DNA]</scope>
    <source>
        <strain evidence="3 4">MK-D1</strain>
    </source>
</reference>
<dbReference type="GO" id="GO:0043915">
    <property type="term" value="F:L-seryl-tRNA(Sec) kinase activity"/>
    <property type="evidence" value="ECO:0007669"/>
    <property type="project" value="UniProtKB-EC"/>
</dbReference>
<dbReference type="AlphaFoldDB" id="A0A5B9DD47"/>
<dbReference type="InterPro" id="IPR027417">
    <property type="entry name" value="P-loop_NTPase"/>
</dbReference>
<dbReference type="GO" id="GO:0000049">
    <property type="term" value="F:tRNA binding"/>
    <property type="evidence" value="ECO:0007669"/>
    <property type="project" value="TreeGrafter"/>
</dbReference>
<dbReference type="Pfam" id="PF08433">
    <property type="entry name" value="KTI12"/>
    <property type="match status" value="1"/>
</dbReference>
<sequence>MSLNLFLNNFKTSRYSVLILLIGLPASGKSVMAQKLKSELTNKHGLNKVYIIDTDIIRFRLFGADFCHTNEKSVVEEKNKEVSDKLNPGNIIIVDDLHYLTSMRHYFYDLCKKKGAIYIPIYLSTPMSQCKKWNKKRGLPIPHEIIEEIAAKIDIPGKKYQWDRTQLNFDLTSQKIDENVEESLQHIEEKLKNEFNVSSKNQFTFKNQTFNDQKIKDNSSFDKESRIIIHKIITKDYSDEILTKIGKYINFSSSNFTKQISSKRKKYVKWLIGQKSPHLTIEEFITFLTETNTKY</sequence>
<dbReference type="PANTHER" id="PTHR20873">
    <property type="entry name" value="L-SERYL-TRNA(SEC) KINASE"/>
    <property type="match status" value="1"/>
</dbReference>
<dbReference type="KEGG" id="psyt:DSAG12_02520"/>
<dbReference type="PANTHER" id="PTHR20873:SF0">
    <property type="entry name" value="L-SERYL-TRNA(SEC) KINASE"/>
    <property type="match status" value="1"/>
</dbReference>
<dbReference type="EMBL" id="CP042905">
    <property type="protein sequence ID" value="QEE16690.1"/>
    <property type="molecule type" value="Genomic_DNA"/>
</dbReference>
<protein>
    <submittedName>
        <fullName evidence="3">AAA family ATPase</fullName>
    </submittedName>
</protein>
<dbReference type="SUPFAM" id="SSF52540">
    <property type="entry name" value="P-loop containing nucleoside triphosphate hydrolases"/>
    <property type="match status" value="1"/>
</dbReference>
<dbReference type="InterPro" id="IPR013641">
    <property type="entry name" value="KTI12/PSTK"/>
</dbReference>
<name>A0A5B9DD47_9ARCH</name>
<keyword evidence="1" id="KW-0547">Nucleotide-binding</keyword>
<dbReference type="Gene3D" id="3.40.50.300">
    <property type="entry name" value="P-loop containing nucleotide triphosphate hydrolases"/>
    <property type="match status" value="1"/>
</dbReference>